<dbReference type="EMBL" id="LRPN01000183">
    <property type="protein sequence ID" value="KWZ76965.1"/>
    <property type="molecule type" value="Genomic_DNA"/>
</dbReference>
<dbReference type="PATRIC" id="fig|1398.22.peg.3574"/>
<reference evidence="2" key="1">
    <citation type="submission" date="2016-01" db="EMBL/GenBank/DDBJ databases">
        <authorList>
            <person name="Mitreva M."/>
            <person name="Pepin K.H."/>
            <person name="Mihindukulasuriya K.A."/>
            <person name="Fulton R."/>
            <person name="Fronick C."/>
            <person name="O'Laughlin M."/>
            <person name="Miner T."/>
            <person name="Herter B."/>
            <person name="Rosa B.A."/>
            <person name="Cordes M."/>
            <person name="Tomlinson C."/>
            <person name="Wollam A."/>
            <person name="Palsikar V.B."/>
            <person name="Mardis E.R."/>
            <person name="Wilson R.K."/>
        </authorList>
    </citation>
    <scope>NUCLEOTIDE SEQUENCE [LARGE SCALE GENOMIC DNA]</scope>
    <source>
        <strain evidence="2">GED7749B</strain>
    </source>
</reference>
<sequence length="39" mass="4781">MIFPAGFMMLLKKVNLREFFFHPPLRYSYKLYTQKGPRN</sequence>
<accession>A0A133KBZ2</accession>
<evidence type="ECO:0000313" key="1">
    <source>
        <dbReference type="EMBL" id="KWZ76965.1"/>
    </source>
</evidence>
<proteinExistence type="predicted"/>
<organism evidence="1 2">
    <name type="scientific">Heyndrickxia coagulans</name>
    <name type="common">Weizmannia coagulans</name>
    <dbReference type="NCBI Taxonomy" id="1398"/>
    <lineage>
        <taxon>Bacteria</taxon>
        <taxon>Bacillati</taxon>
        <taxon>Bacillota</taxon>
        <taxon>Bacilli</taxon>
        <taxon>Bacillales</taxon>
        <taxon>Bacillaceae</taxon>
        <taxon>Heyndrickxia</taxon>
    </lineage>
</organism>
<protein>
    <submittedName>
        <fullName evidence="1">Uncharacterized protein</fullName>
    </submittedName>
</protein>
<dbReference type="Proteomes" id="UP000070376">
    <property type="component" value="Unassembled WGS sequence"/>
</dbReference>
<comment type="caution">
    <text evidence="1">The sequence shown here is derived from an EMBL/GenBank/DDBJ whole genome shotgun (WGS) entry which is preliminary data.</text>
</comment>
<name>A0A133KBZ2_HEYCO</name>
<evidence type="ECO:0000313" key="2">
    <source>
        <dbReference type="Proteomes" id="UP000070376"/>
    </source>
</evidence>
<dbReference type="AlphaFoldDB" id="A0A133KBZ2"/>
<gene>
    <name evidence="1" type="ORF">HMPREF3213_03567</name>
</gene>